<accession>A0A1E5QK37</accession>
<dbReference type="RefSeq" id="WP_069967307.1">
    <property type="nucleotide sequence ID" value="NZ_CM124774.1"/>
</dbReference>
<reference evidence="2" key="1">
    <citation type="submission" date="2016-09" db="EMBL/GenBank/DDBJ databases">
        <title>Draft genome of thermotolerant cyanobacterium Desertifilum sp. strain IPPAS B-1220.</title>
        <authorList>
            <person name="Sinetova M.A."/>
            <person name="Bolakhan K."/>
            <person name="Zayadan B.K."/>
            <person name="Mironov K.S."/>
            <person name="Ustinova V."/>
            <person name="Kupriyanova E.V."/>
            <person name="Sidorov R.A."/>
            <person name="Skrypnik A.N."/>
            <person name="Gogoleva N.E."/>
            <person name="Gogolev Y.V."/>
            <person name="Los D.A."/>
        </authorList>
    </citation>
    <scope>NUCLEOTIDE SEQUENCE [LARGE SCALE GENOMIC DNA]</scope>
    <source>
        <strain evidence="2">IPPAS B-1220</strain>
    </source>
</reference>
<dbReference type="EMBL" id="MJGC01000054">
    <property type="protein sequence ID" value="OEJ75045.1"/>
    <property type="molecule type" value="Genomic_DNA"/>
</dbReference>
<sequence>MNLGYTTLLGLLLLAVGVGLFSLRFIQPQLVRNQDIYLASLAGFVGLFVIFQSRNVLAITLWIEFILIGIGTFYIAESLWLRK</sequence>
<dbReference type="AlphaFoldDB" id="A0A1E5QK37"/>
<evidence type="ECO:0000313" key="2">
    <source>
        <dbReference type="EMBL" id="OEJ75045.1"/>
    </source>
</evidence>
<feature type="transmembrane region" description="Helical" evidence="1">
    <location>
        <begin position="57"/>
        <end position="76"/>
    </location>
</feature>
<protein>
    <submittedName>
        <fullName evidence="2">Uncharacterized protein</fullName>
    </submittedName>
</protein>
<proteinExistence type="predicted"/>
<dbReference type="InterPro" id="IPR010004">
    <property type="entry name" value="Uncharacterised_Ycf66"/>
</dbReference>
<feature type="transmembrane region" description="Helical" evidence="1">
    <location>
        <begin position="35"/>
        <end position="51"/>
    </location>
</feature>
<gene>
    <name evidence="2" type="ORF">BH720_11285</name>
</gene>
<name>A0A1E5QK37_9CYAN</name>
<evidence type="ECO:0000256" key="1">
    <source>
        <dbReference type="SAM" id="Phobius"/>
    </source>
</evidence>
<feature type="transmembrane region" description="Helical" evidence="1">
    <location>
        <begin position="6"/>
        <end position="23"/>
    </location>
</feature>
<dbReference type="STRING" id="1781255.BH720_11285"/>
<keyword evidence="1" id="KW-1133">Transmembrane helix</keyword>
<keyword evidence="1" id="KW-0472">Membrane</keyword>
<dbReference type="Pfam" id="PF07444">
    <property type="entry name" value="Ycf66_N"/>
    <property type="match status" value="1"/>
</dbReference>
<comment type="caution">
    <text evidence="2">The sequence shown here is derived from an EMBL/GenBank/DDBJ whole genome shotgun (WGS) entry which is preliminary data.</text>
</comment>
<organism evidence="2">
    <name type="scientific">Desertifilum tharense IPPAS B-1220</name>
    <dbReference type="NCBI Taxonomy" id="1781255"/>
    <lineage>
        <taxon>Bacteria</taxon>
        <taxon>Bacillati</taxon>
        <taxon>Cyanobacteriota</taxon>
        <taxon>Cyanophyceae</taxon>
        <taxon>Desertifilales</taxon>
        <taxon>Desertifilaceae</taxon>
        <taxon>Desertifilum</taxon>
    </lineage>
</organism>
<keyword evidence="1" id="KW-0812">Transmembrane</keyword>